<feature type="domain" description="DNA/RNA non-specific endonuclease/pyrophosphatase/phosphodiesterase" evidence="5">
    <location>
        <begin position="189"/>
        <end position="389"/>
    </location>
</feature>
<dbReference type="PROSITE" id="PS51257">
    <property type="entry name" value="PROKAR_LIPOPROTEIN"/>
    <property type="match status" value="1"/>
</dbReference>
<proteinExistence type="predicted"/>
<dbReference type="AlphaFoldDB" id="Z4WW58"/>
<dbReference type="SMART" id="SM00892">
    <property type="entry name" value="Endonuclease_NS"/>
    <property type="match status" value="1"/>
</dbReference>
<dbReference type="EMBL" id="JDFF01000009">
    <property type="protein sequence ID" value="EWC93047.1"/>
    <property type="molecule type" value="Genomic_DNA"/>
</dbReference>
<feature type="binding site" evidence="2">
    <location>
        <position position="282"/>
    </location>
    <ligand>
        <name>Mg(2+)</name>
        <dbReference type="ChEBI" id="CHEBI:18420"/>
        <note>catalytic</note>
    </ligand>
</feature>
<dbReference type="InterPro" id="IPR020821">
    <property type="entry name" value="ENPP1-3/EXOG-like_nuc-like"/>
</dbReference>
<dbReference type="PANTHER" id="PTHR13966:SF5">
    <property type="entry name" value="ENDONUCLEASE G, MITOCHONDRIAL"/>
    <property type="match status" value="1"/>
</dbReference>
<dbReference type="GO" id="GO:0016787">
    <property type="term" value="F:hydrolase activity"/>
    <property type="evidence" value="ECO:0007669"/>
    <property type="project" value="InterPro"/>
</dbReference>
<dbReference type="GO" id="GO:0004519">
    <property type="term" value="F:endonuclease activity"/>
    <property type="evidence" value="ECO:0007669"/>
    <property type="project" value="UniProtKB-KW"/>
</dbReference>
<feature type="domain" description="ENPP1-3/EXOG-like endonuclease/phosphodiesterase" evidence="4">
    <location>
        <begin position="190"/>
        <end position="389"/>
    </location>
</feature>
<dbReference type="Pfam" id="PF13004">
    <property type="entry name" value="BACON"/>
    <property type="match status" value="1"/>
</dbReference>
<feature type="compositionally biased region" description="Pro residues" evidence="3">
    <location>
        <begin position="137"/>
        <end position="156"/>
    </location>
</feature>
<dbReference type="PANTHER" id="PTHR13966">
    <property type="entry name" value="ENDONUCLEASE RELATED"/>
    <property type="match status" value="1"/>
</dbReference>
<keyword evidence="6" id="KW-0378">Hydrolase</keyword>
<dbReference type="InterPro" id="IPR024361">
    <property type="entry name" value="BACON"/>
</dbReference>
<dbReference type="OrthoDB" id="9811262at2"/>
<dbReference type="InterPro" id="IPR044929">
    <property type="entry name" value="DNA/RNA_non-sp_Endonuclease_sf"/>
</dbReference>
<dbReference type="GO" id="GO:0046872">
    <property type="term" value="F:metal ion binding"/>
    <property type="evidence" value="ECO:0007669"/>
    <property type="project" value="UniProtKB-KW"/>
</dbReference>
<feature type="active site" description="Proton acceptor" evidence="1">
    <location>
        <position position="251"/>
    </location>
</feature>
<reference evidence="6 7" key="1">
    <citation type="submission" date="2014-01" db="EMBL/GenBank/DDBJ databases">
        <authorList>
            <person name="Durkin A.S."/>
            <person name="McCorrison J."/>
            <person name="Torralba M."/>
            <person name="Gillis M."/>
            <person name="Haft D.H."/>
            <person name="Methe B."/>
            <person name="Sutton G."/>
            <person name="Nelson K.E."/>
        </authorList>
    </citation>
    <scope>NUCLEOTIDE SEQUENCE [LARGE SCALE GENOMIC DNA]</scope>
    <source>
        <strain evidence="6 7">ATCC 51270</strain>
    </source>
</reference>
<dbReference type="Pfam" id="PF01223">
    <property type="entry name" value="Endonuclease_NS"/>
    <property type="match status" value="1"/>
</dbReference>
<dbReference type="SUPFAM" id="SSF54060">
    <property type="entry name" value="His-Me finger endonucleases"/>
    <property type="match status" value="1"/>
</dbReference>
<dbReference type="Gene3D" id="3.40.570.10">
    <property type="entry name" value="Extracellular Endonuclease, subunit A"/>
    <property type="match status" value="1"/>
</dbReference>
<evidence type="ECO:0000256" key="1">
    <source>
        <dbReference type="PIRSR" id="PIRSR640255-1"/>
    </source>
</evidence>
<evidence type="ECO:0000256" key="3">
    <source>
        <dbReference type="SAM" id="MobiDB-lite"/>
    </source>
</evidence>
<comment type="caution">
    <text evidence="6">The sequence shown here is derived from an EMBL/GenBank/DDBJ whole genome shotgun (WGS) entry which is preliminary data.</text>
</comment>
<evidence type="ECO:0000313" key="7">
    <source>
        <dbReference type="Proteomes" id="UP000023482"/>
    </source>
</evidence>
<dbReference type="GO" id="GO:0003676">
    <property type="term" value="F:nucleic acid binding"/>
    <property type="evidence" value="ECO:0007669"/>
    <property type="project" value="InterPro"/>
</dbReference>
<accession>Z4WW58</accession>
<dbReference type="SMART" id="SM00477">
    <property type="entry name" value="NUC"/>
    <property type="match status" value="1"/>
</dbReference>
<keyword evidence="6" id="KW-0255">Endonuclease</keyword>
<keyword evidence="6" id="KW-0540">Nuclease</keyword>
<protein>
    <submittedName>
        <fullName evidence="6">DNA/RNA non-specific endonuclease</fullName>
    </submittedName>
</protein>
<sequence length="411" mass="46446">MISPNKLYTLLLSLMVGGVIALAMACTTQRKEQPIRRTSPLQLRLPSSTSKVKAATNAGDNFFVRLQSESAWTLHLSPETAKEWITLERTRGEAVARPLDIAVQLSKNLGPAREAKLIVRSGSLADTIVITQQGTAPLPPPPPPSPNPNPNPPTPDPSGEHILGDVTLLEAPALAGGSNNYYITHKANNVVNYSLEYDADKRHPRFVCFSFDDITSETAVKRTDAWKWDPMIPQQYSTESMFRNSGYDRGHLVASHDRVYSREANMQTFYYSNMSPQLPNFNQKYWSKLEQQVQSWGRNKKFRDVLYVAKGGTIRDDQVENTKVQGHIVVPKYYWMAMVVKKGDAYHGLAFWLEHKEWDMKTPMMTVALSIDELEKKLGIDLFHNFPDDIEKKFEAEDPSDPSMRAHWPGI</sequence>
<gene>
    <name evidence="6" type="ORF">HMPREF0636_1295</name>
</gene>
<feature type="region of interest" description="Disordered" evidence="3">
    <location>
        <begin position="133"/>
        <end position="160"/>
    </location>
</feature>
<evidence type="ECO:0000259" key="4">
    <source>
        <dbReference type="SMART" id="SM00477"/>
    </source>
</evidence>
<evidence type="ECO:0000313" key="6">
    <source>
        <dbReference type="EMBL" id="EWC93047.1"/>
    </source>
</evidence>
<dbReference type="RefSeq" id="WP_044168156.1">
    <property type="nucleotide sequence ID" value="NZ_JDFF01000009.1"/>
</dbReference>
<evidence type="ECO:0000256" key="2">
    <source>
        <dbReference type="PIRSR" id="PIRSR640255-2"/>
    </source>
</evidence>
<dbReference type="CDD" id="cd14948">
    <property type="entry name" value="BACON"/>
    <property type="match status" value="1"/>
</dbReference>
<dbReference type="InterPro" id="IPR001604">
    <property type="entry name" value="Endo_G_ENPP1-like_dom"/>
</dbReference>
<name>Z4WW58_9PORP</name>
<dbReference type="PATRIC" id="fig|887901.3.peg.414"/>
<keyword evidence="2" id="KW-0479">Metal-binding</keyword>
<keyword evidence="7" id="KW-1185">Reference proteome</keyword>
<dbReference type="InterPro" id="IPR044925">
    <property type="entry name" value="His-Me_finger_sf"/>
</dbReference>
<dbReference type="Proteomes" id="UP000023482">
    <property type="component" value="Unassembled WGS sequence"/>
</dbReference>
<dbReference type="InterPro" id="IPR040255">
    <property type="entry name" value="Non-specific_endonuclease"/>
</dbReference>
<organism evidence="6 7">
    <name type="scientific">Porphyromonas catoniae ATCC 51270</name>
    <dbReference type="NCBI Taxonomy" id="887901"/>
    <lineage>
        <taxon>Bacteria</taxon>
        <taxon>Pseudomonadati</taxon>
        <taxon>Bacteroidota</taxon>
        <taxon>Bacteroidia</taxon>
        <taxon>Bacteroidales</taxon>
        <taxon>Porphyromonadaceae</taxon>
        <taxon>Porphyromonas</taxon>
    </lineage>
</organism>
<evidence type="ECO:0000259" key="5">
    <source>
        <dbReference type="SMART" id="SM00892"/>
    </source>
</evidence>